<dbReference type="PANTHER" id="PTHR30055:SF234">
    <property type="entry name" value="HTH-TYPE TRANSCRIPTIONAL REGULATOR BETI"/>
    <property type="match status" value="1"/>
</dbReference>
<dbReference type="PROSITE" id="PS50977">
    <property type="entry name" value="HTH_TETR_2"/>
    <property type="match status" value="1"/>
</dbReference>
<evidence type="ECO:0000256" key="2">
    <source>
        <dbReference type="ARBA" id="ARBA00023125"/>
    </source>
</evidence>
<organism evidence="6 7">
    <name type="scientific">Mucilaginibacter paludis DSM 18603</name>
    <dbReference type="NCBI Taxonomy" id="714943"/>
    <lineage>
        <taxon>Bacteria</taxon>
        <taxon>Pseudomonadati</taxon>
        <taxon>Bacteroidota</taxon>
        <taxon>Sphingobacteriia</taxon>
        <taxon>Sphingobacteriales</taxon>
        <taxon>Sphingobacteriaceae</taxon>
        <taxon>Mucilaginibacter</taxon>
    </lineage>
</organism>
<gene>
    <name evidence="6" type="ORF">Mucpa_4794</name>
</gene>
<dbReference type="Gene3D" id="1.10.357.10">
    <property type="entry name" value="Tetracycline Repressor, domain 2"/>
    <property type="match status" value="1"/>
</dbReference>
<proteinExistence type="predicted"/>
<evidence type="ECO:0000259" key="5">
    <source>
        <dbReference type="PROSITE" id="PS50977"/>
    </source>
</evidence>
<dbReference type="InterPro" id="IPR050109">
    <property type="entry name" value="HTH-type_TetR-like_transc_reg"/>
</dbReference>
<dbReference type="Pfam" id="PF00440">
    <property type="entry name" value="TetR_N"/>
    <property type="match status" value="1"/>
</dbReference>
<dbReference type="Gene3D" id="1.10.10.60">
    <property type="entry name" value="Homeodomain-like"/>
    <property type="match status" value="1"/>
</dbReference>
<dbReference type="SUPFAM" id="SSF46689">
    <property type="entry name" value="Homeodomain-like"/>
    <property type="match status" value="1"/>
</dbReference>
<evidence type="ECO:0000256" key="4">
    <source>
        <dbReference type="PROSITE-ProRule" id="PRU00335"/>
    </source>
</evidence>
<keyword evidence="3" id="KW-0804">Transcription</keyword>
<keyword evidence="1" id="KW-0805">Transcription regulation</keyword>
<dbReference type="EMBL" id="CM001403">
    <property type="protein sequence ID" value="EHQ28879.1"/>
    <property type="molecule type" value="Genomic_DNA"/>
</dbReference>
<sequence>MKDKVLDDKVREEIIAAATGVFETYGFIKVSMQDISSASRKGRSSLYYYFNNKTEVFDAVVEKMLKHTLELCAHSVSKDASLAQNMANFQLQKLKAIKVLVKQYYLVFRDLRHDPSLLFNKMRLLLDEEFALIDQVLRWAIEKGEIKPLSPQDSRFLGETMVVALRSFEQEIILFDRFPDFEEKLTWIVEIFCNGLK</sequence>
<dbReference type="OrthoDB" id="9789566at2"/>
<dbReference type="RefSeq" id="WP_008509830.1">
    <property type="nucleotide sequence ID" value="NZ_CM001403.1"/>
</dbReference>
<evidence type="ECO:0000313" key="7">
    <source>
        <dbReference type="Proteomes" id="UP000002774"/>
    </source>
</evidence>
<keyword evidence="2 4" id="KW-0238">DNA-binding</keyword>
<dbReference type="InterPro" id="IPR036271">
    <property type="entry name" value="Tet_transcr_reg_TetR-rel_C_sf"/>
</dbReference>
<dbReference type="HOGENOM" id="CLU_069356_12_10_10"/>
<dbReference type="AlphaFoldDB" id="H1Y361"/>
<dbReference type="InterPro" id="IPR001647">
    <property type="entry name" value="HTH_TetR"/>
</dbReference>
<evidence type="ECO:0000313" key="6">
    <source>
        <dbReference type="EMBL" id="EHQ28879.1"/>
    </source>
</evidence>
<evidence type="ECO:0000256" key="1">
    <source>
        <dbReference type="ARBA" id="ARBA00023015"/>
    </source>
</evidence>
<dbReference type="Proteomes" id="UP000002774">
    <property type="component" value="Chromosome"/>
</dbReference>
<keyword evidence="7" id="KW-1185">Reference proteome</keyword>
<name>H1Y361_9SPHI</name>
<dbReference type="PANTHER" id="PTHR30055">
    <property type="entry name" value="HTH-TYPE TRANSCRIPTIONAL REGULATOR RUTR"/>
    <property type="match status" value="1"/>
</dbReference>
<evidence type="ECO:0000256" key="3">
    <source>
        <dbReference type="ARBA" id="ARBA00023163"/>
    </source>
</evidence>
<feature type="domain" description="HTH tetR-type" evidence="5">
    <location>
        <begin position="8"/>
        <end position="68"/>
    </location>
</feature>
<accession>H1Y361</accession>
<dbReference type="PRINTS" id="PR00455">
    <property type="entry name" value="HTHTETR"/>
</dbReference>
<dbReference type="SUPFAM" id="SSF48498">
    <property type="entry name" value="Tetracyclin repressor-like, C-terminal domain"/>
    <property type="match status" value="1"/>
</dbReference>
<dbReference type="STRING" id="714943.Mucpa_4794"/>
<reference evidence="6" key="1">
    <citation type="submission" date="2011-09" db="EMBL/GenBank/DDBJ databases">
        <title>The permanent draft genome of Mucilaginibacter paludis DSM 18603.</title>
        <authorList>
            <consortium name="US DOE Joint Genome Institute (JGI-PGF)"/>
            <person name="Lucas S."/>
            <person name="Han J."/>
            <person name="Lapidus A."/>
            <person name="Bruce D."/>
            <person name="Goodwin L."/>
            <person name="Pitluck S."/>
            <person name="Peters L."/>
            <person name="Kyrpides N."/>
            <person name="Mavromatis K."/>
            <person name="Ivanova N."/>
            <person name="Mikhailova N."/>
            <person name="Held B."/>
            <person name="Detter J.C."/>
            <person name="Tapia R."/>
            <person name="Han C."/>
            <person name="Land M."/>
            <person name="Hauser L."/>
            <person name="Markowitz V."/>
            <person name="Cheng J.-F."/>
            <person name="Hugenholtz P."/>
            <person name="Woyke T."/>
            <person name="Wu D."/>
            <person name="Tindall B."/>
            <person name="Brambilla E."/>
            <person name="Klenk H.-P."/>
            <person name="Eisen J.A."/>
        </authorList>
    </citation>
    <scope>NUCLEOTIDE SEQUENCE [LARGE SCALE GENOMIC DNA]</scope>
    <source>
        <strain evidence="6">DSM 18603</strain>
    </source>
</reference>
<dbReference type="GO" id="GO:0003700">
    <property type="term" value="F:DNA-binding transcription factor activity"/>
    <property type="evidence" value="ECO:0007669"/>
    <property type="project" value="TreeGrafter"/>
</dbReference>
<feature type="DNA-binding region" description="H-T-H motif" evidence="4">
    <location>
        <begin position="31"/>
        <end position="50"/>
    </location>
</feature>
<dbReference type="InterPro" id="IPR009057">
    <property type="entry name" value="Homeodomain-like_sf"/>
</dbReference>
<dbReference type="GO" id="GO:0000976">
    <property type="term" value="F:transcription cis-regulatory region binding"/>
    <property type="evidence" value="ECO:0007669"/>
    <property type="project" value="TreeGrafter"/>
</dbReference>
<dbReference type="eggNOG" id="COG1309">
    <property type="taxonomic scope" value="Bacteria"/>
</dbReference>
<protein>
    <submittedName>
        <fullName evidence="6">Regulatory protein TetR</fullName>
    </submittedName>
</protein>